<protein>
    <submittedName>
        <fullName evidence="2">Uncharacterized protein</fullName>
    </submittedName>
</protein>
<dbReference type="EMBL" id="FMWB01000001">
    <property type="protein sequence ID" value="SCZ21471.1"/>
    <property type="molecule type" value="Genomic_DNA"/>
</dbReference>
<evidence type="ECO:0000313" key="3">
    <source>
        <dbReference type="Proteomes" id="UP000183046"/>
    </source>
</evidence>
<dbReference type="Proteomes" id="UP000183046">
    <property type="component" value="Unassembled WGS sequence"/>
</dbReference>
<accession>A0A1G5M9P1</accession>
<evidence type="ECO:0000313" key="2">
    <source>
        <dbReference type="EMBL" id="SCZ21471.1"/>
    </source>
</evidence>
<evidence type="ECO:0000256" key="1">
    <source>
        <dbReference type="SAM" id="Phobius"/>
    </source>
</evidence>
<keyword evidence="1" id="KW-0812">Transmembrane</keyword>
<keyword evidence="1" id="KW-0472">Membrane</keyword>
<gene>
    <name evidence="2" type="ORF">SAMN05216279_101365</name>
</gene>
<reference evidence="3" key="1">
    <citation type="submission" date="2016-10" db="EMBL/GenBank/DDBJ databases">
        <authorList>
            <person name="de Groot N.N."/>
        </authorList>
    </citation>
    <scope>NUCLEOTIDE SEQUENCE [LARGE SCALE GENOMIC DNA]</scope>
    <source>
        <strain evidence="3">DSM 15758</strain>
    </source>
</reference>
<keyword evidence="1" id="KW-1133">Transmembrane helix</keyword>
<organism evidence="2 3">
    <name type="scientific">Pseudomonas oryzihabitans</name>
    <dbReference type="NCBI Taxonomy" id="47885"/>
    <lineage>
        <taxon>Bacteria</taxon>
        <taxon>Pseudomonadati</taxon>
        <taxon>Pseudomonadota</taxon>
        <taxon>Gammaproteobacteria</taxon>
        <taxon>Pseudomonadales</taxon>
        <taxon>Pseudomonadaceae</taxon>
        <taxon>Pseudomonas</taxon>
    </lineage>
</organism>
<dbReference type="RefSeq" id="WP_262378324.1">
    <property type="nucleotide sequence ID" value="NZ_JAAQXG010000002.1"/>
</dbReference>
<comment type="caution">
    <text evidence="2">The sequence shown here is derived from an EMBL/GenBank/DDBJ whole genome shotgun (WGS) entry which is preliminary data.</text>
</comment>
<feature type="transmembrane region" description="Helical" evidence="1">
    <location>
        <begin position="64"/>
        <end position="81"/>
    </location>
</feature>
<feature type="transmembrane region" description="Helical" evidence="1">
    <location>
        <begin position="21"/>
        <end position="40"/>
    </location>
</feature>
<proteinExistence type="predicted"/>
<dbReference type="AlphaFoldDB" id="A0A1G5M9P1"/>
<name>A0A1G5M9P1_9PSED</name>
<sequence length="85" mass="9476">MIRWMPFFAQGVTEVKHVLKNIGAIAMLLGLAAVLLGWLIDPSLSLQRGIKFASIKREFLQTDLFLWGALLFAAGFNGYALHSDR</sequence>